<organism evidence="1 2">
    <name type="scientific">Lepagella muris</name>
    <dbReference type="NCBI Taxonomy" id="3032870"/>
    <lineage>
        <taxon>Bacteria</taxon>
        <taxon>Pseudomonadati</taxon>
        <taxon>Bacteroidota</taxon>
        <taxon>Bacteroidia</taxon>
        <taxon>Bacteroidales</taxon>
        <taxon>Muribaculaceae</taxon>
        <taxon>Lepagella</taxon>
    </lineage>
</organism>
<dbReference type="EMBL" id="SRYB01000019">
    <property type="protein sequence ID" value="TGY77885.1"/>
    <property type="molecule type" value="Genomic_DNA"/>
</dbReference>
<accession>A0AC61RFB8</accession>
<sequence length="77" mass="9268">MAKKIKELDSMTLSEIKNLKEKMEDEIREAIWAIEKKYKAKYEFGQLGVDTHTSFSDMEEKPYLYVDVKFYYDEEEV</sequence>
<comment type="caution">
    <text evidence="1">The sequence shown here is derived from an EMBL/GenBank/DDBJ whole genome shotgun (WGS) entry which is preliminary data.</text>
</comment>
<protein>
    <submittedName>
        <fullName evidence="1">Uncharacterized protein</fullName>
    </submittedName>
</protein>
<name>A0AC61RFB8_9BACT</name>
<reference evidence="1" key="1">
    <citation type="submission" date="2019-04" db="EMBL/GenBank/DDBJ databases">
        <title>Microbes associate with the intestines of laboratory mice.</title>
        <authorList>
            <person name="Navarre W."/>
            <person name="Wong E."/>
            <person name="Huang K."/>
            <person name="Tropini C."/>
            <person name="Ng K."/>
            <person name="Yu B."/>
        </authorList>
    </citation>
    <scope>NUCLEOTIDE SEQUENCE</scope>
    <source>
        <strain evidence="1">NM04_E33</strain>
    </source>
</reference>
<evidence type="ECO:0000313" key="2">
    <source>
        <dbReference type="Proteomes" id="UP000306319"/>
    </source>
</evidence>
<dbReference type="Proteomes" id="UP000306319">
    <property type="component" value="Unassembled WGS sequence"/>
</dbReference>
<gene>
    <name evidence="1" type="ORF">E5331_12850</name>
</gene>
<keyword evidence="2" id="KW-1185">Reference proteome</keyword>
<proteinExistence type="predicted"/>
<evidence type="ECO:0000313" key="1">
    <source>
        <dbReference type="EMBL" id="TGY77885.1"/>
    </source>
</evidence>